<name>A0ABP9VNW0_9BACT</name>
<gene>
    <name evidence="1" type="ORF">Rcae01_01727</name>
</gene>
<protein>
    <submittedName>
        <fullName evidence="1">Uncharacterized protein</fullName>
    </submittedName>
</protein>
<evidence type="ECO:0000313" key="1">
    <source>
        <dbReference type="EMBL" id="GAA5506275.1"/>
    </source>
</evidence>
<sequence length="54" mass="6063">MGEATVKWGRASCQLIWAAWLFAAPVRLGRQRPRASHCIKIITRCWVHESGSVA</sequence>
<keyword evidence="2" id="KW-1185">Reference proteome</keyword>
<dbReference type="EMBL" id="BAABRO010000003">
    <property type="protein sequence ID" value="GAA5506275.1"/>
    <property type="molecule type" value="Genomic_DNA"/>
</dbReference>
<reference evidence="1 2" key="1">
    <citation type="submission" date="2024-02" db="EMBL/GenBank/DDBJ databases">
        <title>Rhodopirellula caenicola NBRC 110016.</title>
        <authorList>
            <person name="Ichikawa N."/>
            <person name="Katano-Makiyama Y."/>
            <person name="Hidaka K."/>
        </authorList>
    </citation>
    <scope>NUCLEOTIDE SEQUENCE [LARGE SCALE GENOMIC DNA]</scope>
    <source>
        <strain evidence="1 2">NBRC 110016</strain>
    </source>
</reference>
<accession>A0ABP9VNW0</accession>
<comment type="caution">
    <text evidence="1">The sequence shown here is derived from an EMBL/GenBank/DDBJ whole genome shotgun (WGS) entry which is preliminary data.</text>
</comment>
<organism evidence="1 2">
    <name type="scientific">Novipirellula caenicola</name>
    <dbReference type="NCBI Taxonomy" id="1536901"/>
    <lineage>
        <taxon>Bacteria</taxon>
        <taxon>Pseudomonadati</taxon>
        <taxon>Planctomycetota</taxon>
        <taxon>Planctomycetia</taxon>
        <taxon>Pirellulales</taxon>
        <taxon>Pirellulaceae</taxon>
        <taxon>Novipirellula</taxon>
    </lineage>
</organism>
<evidence type="ECO:0000313" key="2">
    <source>
        <dbReference type="Proteomes" id="UP001416858"/>
    </source>
</evidence>
<proteinExistence type="predicted"/>
<dbReference type="Proteomes" id="UP001416858">
    <property type="component" value="Unassembled WGS sequence"/>
</dbReference>